<reference evidence="6" key="1">
    <citation type="submission" date="2021-03" db="EMBL/GenBank/DDBJ databases">
        <authorList>
            <person name="Li Z."/>
            <person name="Yang C."/>
        </authorList>
    </citation>
    <scope>NUCLEOTIDE SEQUENCE</scope>
    <source>
        <strain evidence="6">Dzin_1.0</strain>
        <tissue evidence="6">Leaf</tissue>
    </source>
</reference>
<dbReference type="AlphaFoldDB" id="A0A9D5CRJ8"/>
<feature type="domain" description="Glutamine amidotransferase type-2" evidence="5">
    <location>
        <begin position="1"/>
        <end position="246"/>
    </location>
</feature>
<keyword evidence="2" id="KW-0436">Ligase</keyword>
<keyword evidence="7" id="KW-1185">Reference proteome</keyword>
<dbReference type="GO" id="GO:0005524">
    <property type="term" value="F:ATP binding"/>
    <property type="evidence" value="ECO:0007669"/>
    <property type="project" value="UniProtKB-KW"/>
</dbReference>
<comment type="pathway">
    <text evidence="1">Amino-acid biosynthesis; L-asparagine biosynthesis; L-asparagine from L-aspartate (L-Gln route): step 1/1.</text>
</comment>
<dbReference type="InterPro" id="IPR014729">
    <property type="entry name" value="Rossmann-like_a/b/a_fold"/>
</dbReference>
<keyword evidence="4" id="KW-0067">ATP-binding</keyword>
<proteinExistence type="predicted"/>
<dbReference type="PROSITE" id="PS51278">
    <property type="entry name" value="GATASE_TYPE_2"/>
    <property type="match status" value="1"/>
</dbReference>
<evidence type="ECO:0000256" key="3">
    <source>
        <dbReference type="ARBA" id="ARBA00022741"/>
    </source>
</evidence>
<dbReference type="InterPro" id="IPR017932">
    <property type="entry name" value="GATase_2_dom"/>
</dbReference>
<evidence type="ECO:0000256" key="1">
    <source>
        <dbReference type="ARBA" id="ARBA00005187"/>
    </source>
</evidence>
<dbReference type="Proteomes" id="UP001085076">
    <property type="component" value="Miscellaneous, Linkage group lg03"/>
</dbReference>
<dbReference type="Pfam" id="PF13537">
    <property type="entry name" value="GATase_7"/>
    <property type="match status" value="1"/>
</dbReference>
<evidence type="ECO:0000313" key="7">
    <source>
        <dbReference type="Proteomes" id="UP001085076"/>
    </source>
</evidence>
<evidence type="ECO:0000259" key="5">
    <source>
        <dbReference type="PROSITE" id="PS51278"/>
    </source>
</evidence>
<dbReference type="EMBL" id="JAGGNH010000003">
    <property type="protein sequence ID" value="KAJ0978163.1"/>
    <property type="molecule type" value="Genomic_DNA"/>
</dbReference>
<gene>
    <name evidence="6" type="ORF">J5N97_013637</name>
</gene>
<evidence type="ECO:0000256" key="4">
    <source>
        <dbReference type="ARBA" id="ARBA00022840"/>
    </source>
</evidence>
<dbReference type="Gene3D" id="3.30.530.20">
    <property type="match status" value="1"/>
</dbReference>
<dbReference type="PANTHER" id="PTHR11772">
    <property type="entry name" value="ASPARAGINE SYNTHETASE"/>
    <property type="match status" value="1"/>
</dbReference>
<comment type="caution">
    <text evidence="6">The sequence shown here is derived from an EMBL/GenBank/DDBJ whole genome shotgun (WGS) entry which is preliminary data.</text>
</comment>
<dbReference type="Pfam" id="PF00733">
    <property type="entry name" value="Asn_synthase"/>
    <property type="match status" value="1"/>
</dbReference>
<dbReference type="GO" id="GO:0005829">
    <property type="term" value="C:cytosol"/>
    <property type="evidence" value="ECO:0007669"/>
    <property type="project" value="TreeGrafter"/>
</dbReference>
<sequence>MVTEFLGEAGEIWSIVLESFAVDVPDGNTEEDKRLFADTVVRLNLRLKLPPPPISSPLQCCMDPNETAQRLLLEDASIVVTVNGEIYNHEELRKGLPGRNFRTGSDCDVIAHLYEEHGENFVDMLDGIFSFVLLDTRDNSFIVARDAIAKKVEYSRDGITLYGTQSPFLVFLMIPRYRKAFENAVIKRLMTDVPFGVLLSGGLDSSLVAAVTARYLNGTKAAKHWRAQLHSFCVGLEVNLTFNIFS</sequence>
<keyword evidence="3" id="KW-0547">Nucleotide-binding</keyword>
<dbReference type="InterPro" id="IPR023393">
    <property type="entry name" value="START-like_dom_sf"/>
</dbReference>
<dbReference type="PANTHER" id="PTHR11772:SF48">
    <property type="entry name" value="ASPARAGINE SYNTHETASE [GLUTAMINE-HYDROLYZING] 1"/>
    <property type="match status" value="1"/>
</dbReference>
<dbReference type="SUPFAM" id="SSF56235">
    <property type="entry name" value="N-terminal nucleophile aminohydrolases (Ntn hydrolases)"/>
    <property type="match status" value="1"/>
</dbReference>
<evidence type="ECO:0000256" key="2">
    <source>
        <dbReference type="ARBA" id="ARBA00022598"/>
    </source>
</evidence>
<accession>A0A9D5CRJ8</accession>
<dbReference type="GO" id="GO:0004066">
    <property type="term" value="F:asparagine synthase (glutamine-hydrolyzing) activity"/>
    <property type="evidence" value="ECO:0007669"/>
    <property type="project" value="InterPro"/>
</dbReference>
<dbReference type="Gene3D" id="3.40.50.620">
    <property type="entry name" value="HUPs"/>
    <property type="match status" value="1"/>
</dbReference>
<dbReference type="InterPro" id="IPR029055">
    <property type="entry name" value="Ntn_hydrolases_N"/>
</dbReference>
<dbReference type="OrthoDB" id="769554at2759"/>
<dbReference type="InterPro" id="IPR001962">
    <property type="entry name" value="Asn_synthase"/>
</dbReference>
<dbReference type="SUPFAM" id="SSF52402">
    <property type="entry name" value="Adenine nucleotide alpha hydrolases-like"/>
    <property type="match status" value="1"/>
</dbReference>
<evidence type="ECO:0000313" key="6">
    <source>
        <dbReference type="EMBL" id="KAJ0978163.1"/>
    </source>
</evidence>
<organism evidence="6 7">
    <name type="scientific">Dioscorea zingiberensis</name>
    <dbReference type="NCBI Taxonomy" id="325984"/>
    <lineage>
        <taxon>Eukaryota</taxon>
        <taxon>Viridiplantae</taxon>
        <taxon>Streptophyta</taxon>
        <taxon>Embryophyta</taxon>
        <taxon>Tracheophyta</taxon>
        <taxon>Spermatophyta</taxon>
        <taxon>Magnoliopsida</taxon>
        <taxon>Liliopsida</taxon>
        <taxon>Dioscoreales</taxon>
        <taxon>Dioscoreaceae</taxon>
        <taxon>Dioscorea</taxon>
    </lineage>
</organism>
<name>A0A9D5CRJ8_9LILI</name>
<reference evidence="6" key="2">
    <citation type="journal article" date="2022" name="Hortic Res">
        <title>The genome of Dioscorea zingiberensis sheds light on the biosynthesis, origin and evolution of the medicinally important diosgenin saponins.</title>
        <authorList>
            <person name="Li Y."/>
            <person name="Tan C."/>
            <person name="Li Z."/>
            <person name="Guo J."/>
            <person name="Li S."/>
            <person name="Chen X."/>
            <person name="Wang C."/>
            <person name="Dai X."/>
            <person name="Yang H."/>
            <person name="Song W."/>
            <person name="Hou L."/>
            <person name="Xu J."/>
            <person name="Tong Z."/>
            <person name="Xu A."/>
            <person name="Yuan X."/>
            <person name="Wang W."/>
            <person name="Yang Q."/>
            <person name="Chen L."/>
            <person name="Sun Z."/>
            <person name="Wang K."/>
            <person name="Pan B."/>
            <person name="Chen J."/>
            <person name="Bao Y."/>
            <person name="Liu F."/>
            <person name="Qi X."/>
            <person name="Gang D.R."/>
            <person name="Wen J."/>
            <person name="Li J."/>
        </authorList>
    </citation>
    <scope>NUCLEOTIDE SEQUENCE</scope>
    <source>
        <strain evidence="6">Dzin_1.0</strain>
    </source>
</reference>
<dbReference type="Gene3D" id="3.60.20.10">
    <property type="entry name" value="Glutamine Phosphoribosylpyrophosphate, subunit 1, domain 1"/>
    <property type="match status" value="1"/>
</dbReference>
<protein>
    <recommendedName>
        <fullName evidence="5">Glutamine amidotransferase type-2 domain-containing protein</fullName>
    </recommendedName>
</protein>
<dbReference type="GO" id="GO:0006529">
    <property type="term" value="P:asparagine biosynthetic process"/>
    <property type="evidence" value="ECO:0007669"/>
    <property type="project" value="InterPro"/>
</dbReference>
<dbReference type="InterPro" id="IPR050795">
    <property type="entry name" value="Asn_Synthetase"/>
</dbReference>